<reference evidence="2 3" key="1">
    <citation type="journal article" date="2012" name="Genome Biol.">
        <title>Genome and low-iron response of an oceanic diatom adapted to chronic iron limitation.</title>
        <authorList>
            <person name="Lommer M."/>
            <person name="Specht M."/>
            <person name="Roy A.S."/>
            <person name="Kraemer L."/>
            <person name="Andreson R."/>
            <person name="Gutowska M.A."/>
            <person name="Wolf J."/>
            <person name="Bergner S.V."/>
            <person name="Schilhabel M.B."/>
            <person name="Klostermeier U.C."/>
            <person name="Beiko R.G."/>
            <person name="Rosenstiel P."/>
            <person name="Hippler M."/>
            <person name="Laroche J."/>
        </authorList>
    </citation>
    <scope>NUCLEOTIDE SEQUENCE [LARGE SCALE GENOMIC DNA]</scope>
    <source>
        <strain evidence="2 3">CCMP1005</strain>
    </source>
</reference>
<dbReference type="EMBL" id="AGNL01014254">
    <property type="protein sequence ID" value="EJK66792.1"/>
    <property type="molecule type" value="Genomic_DNA"/>
</dbReference>
<gene>
    <name evidence="2" type="ORF">THAOC_12248</name>
</gene>
<comment type="caution">
    <text evidence="2">The sequence shown here is derived from an EMBL/GenBank/DDBJ whole genome shotgun (WGS) entry which is preliminary data.</text>
</comment>
<feature type="region of interest" description="Disordered" evidence="1">
    <location>
        <begin position="1"/>
        <end position="67"/>
    </location>
</feature>
<evidence type="ECO:0000313" key="2">
    <source>
        <dbReference type="EMBL" id="EJK66792.1"/>
    </source>
</evidence>
<dbReference type="AlphaFoldDB" id="K0T8I9"/>
<organism evidence="2 3">
    <name type="scientific">Thalassiosira oceanica</name>
    <name type="common">Marine diatom</name>
    <dbReference type="NCBI Taxonomy" id="159749"/>
    <lineage>
        <taxon>Eukaryota</taxon>
        <taxon>Sar</taxon>
        <taxon>Stramenopiles</taxon>
        <taxon>Ochrophyta</taxon>
        <taxon>Bacillariophyta</taxon>
        <taxon>Coscinodiscophyceae</taxon>
        <taxon>Thalassiosirophycidae</taxon>
        <taxon>Thalassiosirales</taxon>
        <taxon>Thalassiosiraceae</taxon>
        <taxon>Thalassiosira</taxon>
    </lineage>
</organism>
<evidence type="ECO:0000256" key="1">
    <source>
        <dbReference type="SAM" id="MobiDB-lite"/>
    </source>
</evidence>
<dbReference type="Proteomes" id="UP000266841">
    <property type="component" value="Unassembled WGS sequence"/>
</dbReference>
<feature type="compositionally biased region" description="Polar residues" evidence="1">
    <location>
        <begin position="1"/>
        <end position="23"/>
    </location>
</feature>
<feature type="compositionally biased region" description="Polar residues" evidence="1">
    <location>
        <begin position="50"/>
        <end position="67"/>
    </location>
</feature>
<protein>
    <submittedName>
        <fullName evidence="2">Uncharacterized protein</fullName>
    </submittedName>
</protein>
<feature type="non-terminal residue" evidence="2">
    <location>
        <position position="67"/>
    </location>
</feature>
<keyword evidence="3" id="KW-1185">Reference proteome</keyword>
<evidence type="ECO:0000313" key="3">
    <source>
        <dbReference type="Proteomes" id="UP000266841"/>
    </source>
</evidence>
<accession>K0T8I9</accession>
<name>K0T8I9_THAOC</name>
<sequence>MQGSAVLQQGVSAANSEVGRQSKSSPVSTSPPGGVGPAGRDPEDEDHLVSTKNPKFTQPSRTSSRIR</sequence>
<proteinExistence type="predicted"/>